<protein>
    <recommendedName>
        <fullName evidence="8">Phosphohydrolase</fullName>
    </recommendedName>
</protein>
<dbReference type="Gene3D" id="2.60.120.260">
    <property type="entry name" value="Galactose-binding domain-like"/>
    <property type="match status" value="1"/>
</dbReference>
<evidence type="ECO:0000256" key="2">
    <source>
        <dbReference type="SAM" id="MobiDB-lite"/>
    </source>
</evidence>
<feature type="domain" description="SLH" evidence="5">
    <location>
        <begin position="1287"/>
        <end position="1350"/>
    </location>
</feature>
<dbReference type="Gene3D" id="3.60.21.10">
    <property type="match status" value="2"/>
</dbReference>
<dbReference type="PROSITE" id="PS51272">
    <property type="entry name" value="SLH"/>
    <property type="match status" value="3"/>
</dbReference>
<dbReference type="PANTHER" id="PTHR45867">
    <property type="entry name" value="PURPLE ACID PHOSPHATASE"/>
    <property type="match status" value="1"/>
</dbReference>
<evidence type="ECO:0000256" key="1">
    <source>
        <dbReference type="ARBA" id="ARBA00022729"/>
    </source>
</evidence>
<dbReference type="InterPro" id="IPR003961">
    <property type="entry name" value="FN3_dom"/>
</dbReference>
<dbReference type="SMART" id="SM00060">
    <property type="entry name" value="FN3"/>
    <property type="match status" value="2"/>
</dbReference>
<dbReference type="SUPFAM" id="SSF49265">
    <property type="entry name" value="Fibronectin type III"/>
    <property type="match status" value="1"/>
</dbReference>
<evidence type="ECO:0000313" key="6">
    <source>
        <dbReference type="EMBL" id="GGF90039.1"/>
    </source>
</evidence>
<feature type="chain" id="PRO_5038033309" description="Phosphohydrolase" evidence="3">
    <location>
        <begin position="31"/>
        <end position="1468"/>
    </location>
</feature>
<dbReference type="EMBL" id="BMKR01000017">
    <property type="protein sequence ID" value="GGF90039.1"/>
    <property type="molecule type" value="Genomic_DNA"/>
</dbReference>
<dbReference type="InterPro" id="IPR013783">
    <property type="entry name" value="Ig-like_fold"/>
</dbReference>
<organism evidence="6 7">
    <name type="scientific">Paenibacillus albidus</name>
    <dbReference type="NCBI Taxonomy" id="2041023"/>
    <lineage>
        <taxon>Bacteria</taxon>
        <taxon>Bacillati</taxon>
        <taxon>Bacillota</taxon>
        <taxon>Bacilli</taxon>
        <taxon>Bacillales</taxon>
        <taxon>Paenibacillaceae</taxon>
        <taxon>Paenibacillus</taxon>
    </lineage>
</organism>
<evidence type="ECO:0000259" key="4">
    <source>
        <dbReference type="PROSITE" id="PS50853"/>
    </source>
</evidence>
<evidence type="ECO:0000313" key="7">
    <source>
        <dbReference type="Proteomes" id="UP000637643"/>
    </source>
</evidence>
<feature type="signal peptide" evidence="3">
    <location>
        <begin position="1"/>
        <end position="30"/>
    </location>
</feature>
<dbReference type="InterPro" id="IPR001119">
    <property type="entry name" value="SLH_dom"/>
</dbReference>
<dbReference type="Pfam" id="PF00149">
    <property type="entry name" value="Metallophos"/>
    <property type="match status" value="2"/>
</dbReference>
<dbReference type="Gene3D" id="2.60.40.380">
    <property type="entry name" value="Purple acid phosphatase-like, N-terminal"/>
    <property type="match status" value="2"/>
</dbReference>
<feature type="compositionally biased region" description="Low complexity" evidence="2">
    <location>
        <begin position="1225"/>
        <end position="1236"/>
    </location>
</feature>
<dbReference type="Pfam" id="PF00395">
    <property type="entry name" value="SLH"/>
    <property type="match status" value="3"/>
</dbReference>
<feature type="compositionally biased region" description="Gly residues" evidence="2">
    <location>
        <begin position="1264"/>
        <end position="1285"/>
    </location>
</feature>
<dbReference type="Pfam" id="PF16656">
    <property type="entry name" value="Pur_ac_phosph_N"/>
    <property type="match status" value="2"/>
</dbReference>
<feature type="domain" description="SLH" evidence="5">
    <location>
        <begin position="1351"/>
        <end position="1408"/>
    </location>
</feature>
<dbReference type="PROSITE" id="PS50853">
    <property type="entry name" value="FN3"/>
    <property type="match status" value="1"/>
</dbReference>
<evidence type="ECO:0000259" key="5">
    <source>
        <dbReference type="PROSITE" id="PS51272"/>
    </source>
</evidence>
<feature type="domain" description="SLH" evidence="5">
    <location>
        <begin position="1410"/>
        <end position="1468"/>
    </location>
</feature>
<keyword evidence="1 3" id="KW-0732">Signal</keyword>
<dbReference type="CDD" id="cd00063">
    <property type="entry name" value="FN3"/>
    <property type="match status" value="1"/>
</dbReference>
<proteinExistence type="predicted"/>
<evidence type="ECO:0000256" key="3">
    <source>
        <dbReference type="SAM" id="SignalP"/>
    </source>
</evidence>
<dbReference type="Pfam" id="PF00041">
    <property type="entry name" value="fn3"/>
    <property type="match status" value="1"/>
</dbReference>
<comment type="caution">
    <text evidence="6">The sequence shown here is derived from an EMBL/GenBank/DDBJ whole genome shotgun (WGS) entry which is preliminary data.</text>
</comment>
<dbReference type="InterPro" id="IPR029052">
    <property type="entry name" value="Metallo-depent_PP-like"/>
</dbReference>
<dbReference type="SUPFAM" id="SSF49363">
    <property type="entry name" value="Purple acid phosphatase, N-terminal domain"/>
    <property type="match status" value="2"/>
</dbReference>
<dbReference type="InterPro" id="IPR008963">
    <property type="entry name" value="Purple_acid_Pase-like_N"/>
</dbReference>
<dbReference type="GO" id="GO:0003993">
    <property type="term" value="F:acid phosphatase activity"/>
    <property type="evidence" value="ECO:0007669"/>
    <property type="project" value="InterPro"/>
</dbReference>
<dbReference type="PANTHER" id="PTHR45867:SF3">
    <property type="entry name" value="ACID PHOSPHATASE TYPE 7"/>
    <property type="match status" value="1"/>
</dbReference>
<sequence>MNKLFRQAVSMVLALVMVLGLATGGFTAYAEENSGGTDQQLQAEPPLILLEGNSSWRYADDGTDQGTAWQAVYNDTGWKTGQAPLGYKDNGSGVSTSQFGALKTNISYGPDKSHKYRTSYFRTNLNVDTAQLGGYGKIEATLAFDDGIVLYLNGAEIYREGMPAGQIDYLTKSTFSNSNPNVSTVDLTALVMGNLKDGSNELSAEVHQANDSSSDLYFDMKLVAGPADEPAVPGVGKPESIALTFNGNPQTSLGFAWYAPETVTGTKLEVVEASRLVNGEFPAEGVLTYEGTSVTASVYRTKADKSAKKGTLITSHKVVADQLQPGTEYAYRAGDGQAGNWSGIGTFTTETSSNNAYRFLYTTDSQGTSEEDFEIWNHTLEEGLAKFPDSQFILNSGDLVDNGDIEEQWSWFFDKPKAILANTPLVPLVGNHESKNYSNYAGHFNLPNESNTGAKPEGSVYSLDYGSAHFMVINTEYYGTSSNAENNEIYNKQVEWLRSEVAKTDKKWKVVFLHKSPYSVANHTKDTDVLFYRAQLTKVFDELGIDMVLGGHDHTFARSYQMYNNEPLTDIMPDAGGVVTDPKGTLYLITNAAGNKKYNVAAGTFPFAAKYGQPGKEMFTGVTVTDEELSYQSYTTTTGGATDLYDQYSIHKSDEIASPVQQAKAARGEDGTITLTWNAPATGEVSGYRIYELNDQVTANWNASVAHAQGTTAYSYTVSNLDPGKTYQFVIKAVNGRTNSEGVIASTASVSKVTVTFNGDPVTSKGFAWYTPLASVGNDLQVVKKTDAVPDFSKAIRFSGRSSISTNAKEERVHKAEATGLSADTAYAYRVGDEALGIWSKTGSFRTAPASGAFTFIDLADTQAKSEDEAMLSAETLEKALTTVPDADFVVHNGDIVDTGTNEKQWDWLLGHSQDSLLNTTIVPSAGNHEDEANAFYEHFNIKEAPGSATETGAYYSYDYSNAHFVVLNSNENSDLYANFSTDQVEWLKADVTAAKAAGAQWIIVNIHKGPYTTSNHATDKDIIGDNGVRNKIAPIMAELGIDFVVQGHDHIYARTKPIQADGTAAATDKITESLNGQTVEYTVNPDGSIYLIPATAGAKVYYKNQKPELGEAYYNLFEVADENHAAPYGPDPSNSSRPKRGLVQNFVGITVDGNKLTAVSYEIDQNKNGAQPFIIEQFGIMKKSGSDNGGGTTPTPTPETPETPEVPETPGTPAPATPTPSPGTPATATPAPAGGSNNGGSTGNAGGTGGNSTTGSIVDSTGNAGGNGTNTGNTGGSGNSGSDGGSTPVTLADISTHWAAAAIQKAVQAGFVNGYTDNTFRPNQEVNRAEFITILARALQLPDSGATPNFKDLSKIPAWAQAFVTQAAELGIIGGYDDGTFRPAQKLTRTELSVMIVRSLGITVDKQAKLSFADAKDVPKWAVPYIAAAADVGLVNGVGQNRFAPNQIATRAEAVAIILNLLEKQGK</sequence>
<feature type="compositionally biased region" description="Pro residues" evidence="2">
    <location>
        <begin position="1211"/>
        <end position="1224"/>
    </location>
</feature>
<feature type="domain" description="Fibronectin type-III" evidence="4">
    <location>
        <begin position="659"/>
        <end position="753"/>
    </location>
</feature>
<accession>A0A917CJ64</accession>
<reference evidence="6" key="2">
    <citation type="submission" date="2020-09" db="EMBL/GenBank/DDBJ databases">
        <authorList>
            <person name="Sun Q."/>
            <person name="Zhou Y."/>
        </authorList>
    </citation>
    <scope>NUCLEOTIDE SEQUENCE</scope>
    <source>
        <strain evidence="6">CGMCC 1.16134</strain>
    </source>
</reference>
<gene>
    <name evidence="6" type="ORF">GCM10010912_39030</name>
</gene>
<dbReference type="Gene3D" id="2.60.40.10">
    <property type="entry name" value="Immunoglobulins"/>
    <property type="match status" value="1"/>
</dbReference>
<dbReference type="InterPro" id="IPR004843">
    <property type="entry name" value="Calcineurin-like_PHP"/>
</dbReference>
<name>A0A917CJ64_9BACL</name>
<evidence type="ECO:0008006" key="8">
    <source>
        <dbReference type="Google" id="ProtNLM"/>
    </source>
</evidence>
<dbReference type="SUPFAM" id="SSF56300">
    <property type="entry name" value="Metallo-dependent phosphatases"/>
    <property type="match status" value="2"/>
</dbReference>
<keyword evidence="7" id="KW-1185">Reference proteome</keyword>
<feature type="region of interest" description="Disordered" evidence="2">
    <location>
        <begin position="1182"/>
        <end position="1289"/>
    </location>
</feature>
<dbReference type="Proteomes" id="UP000637643">
    <property type="component" value="Unassembled WGS sequence"/>
</dbReference>
<dbReference type="InterPro" id="IPR036116">
    <property type="entry name" value="FN3_sf"/>
</dbReference>
<dbReference type="GO" id="GO:0046872">
    <property type="term" value="F:metal ion binding"/>
    <property type="evidence" value="ECO:0007669"/>
    <property type="project" value="InterPro"/>
</dbReference>
<feature type="compositionally biased region" description="Gly residues" evidence="2">
    <location>
        <begin position="1237"/>
        <end position="1253"/>
    </location>
</feature>
<dbReference type="InterPro" id="IPR015914">
    <property type="entry name" value="PAPs_N"/>
</dbReference>
<dbReference type="RefSeq" id="WP_229696237.1">
    <property type="nucleotide sequence ID" value="NZ_BMKR01000017.1"/>
</dbReference>
<feature type="compositionally biased region" description="Low complexity" evidence="2">
    <location>
        <begin position="1254"/>
        <end position="1263"/>
    </location>
</feature>
<reference evidence="6" key="1">
    <citation type="journal article" date="2014" name="Int. J. Syst. Evol. Microbiol.">
        <title>Complete genome sequence of Corynebacterium casei LMG S-19264T (=DSM 44701T), isolated from a smear-ripened cheese.</title>
        <authorList>
            <consortium name="US DOE Joint Genome Institute (JGI-PGF)"/>
            <person name="Walter F."/>
            <person name="Albersmeier A."/>
            <person name="Kalinowski J."/>
            <person name="Ruckert C."/>
        </authorList>
    </citation>
    <scope>NUCLEOTIDE SEQUENCE</scope>
    <source>
        <strain evidence="6">CGMCC 1.16134</strain>
    </source>
</reference>